<dbReference type="Proteomes" id="UP000186098">
    <property type="component" value="Unassembled WGS sequence"/>
</dbReference>
<evidence type="ECO:0000256" key="1">
    <source>
        <dbReference type="SAM" id="MobiDB-lite"/>
    </source>
</evidence>
<dbReference type="NCBIfam" id="TIGR04430">
    <property type="entry name" value="OM_asym_MlaD"/>
    <property type="match status" value="1"/>
</dbReference>
<dbReference type="InterPro" id="IPR003399">
    <property type="entry name" value="Mce/MlaD"/>
</dbReference>
<dbReference type="GO" id="GO:0015914">
    <property type="term" value="P:phospholipid transport"/>
    <property type="evidence" value="ECO:0007669"/>
    <property type="project" value="InterPro"/>
</dbReference>
<dbReference type="PANTHER" id="PTHR33371">
    <property type="entry name" value="INTERMEMBRANE PHOSPHOLIPID TRANSPORT SYSTEM BINDING PROTEIN MLAD-RELATED"/>
    <property type="match status" value="1"/>
</dbReference>
<proteinExistence type="predicted"/>
<evidence type="ECO:0000259" key="2">
    <source>
        <dbReference type="Pfam" id="PF02470"/>
    </source>
</evidence>
<reference evidence="4" key="1">
    <citation type="submission" date="2017-01" db="EMBL/GenBank/DDBJ databases">
        <authorList>
            <person name="Varghese N."/>
            <person name="Submissions S."/>
        </authorList>
    </citation>
    <scope>NUCLEOTIDE SEQUENCE [LARGE SCALE GENOMIC DNA]</scope>
    <source>
        <strain evidence="4">DSM 18714</strain>
    </source>
</reference>
<evidence type="ECO:0000313" key="3">
    <source>
        <dbReference type="EMBL" id="SIS74807.1"/>
    </source>
</evidence>
<dbReference type="Pfam" id="PF02470">
    <property type="entry name" value="MlaD"/>
    <property type="match status" value="1"/>
</dbReference>
<dbReference type="RefSeq" id="WP_076365346.1">
    <property type="nucleotide sequence ID" value="NZ_FTOM01000003.1"/>
</dbReference>
<dbReference type="PANTHER" id="PTHR33371:SF4">
    <property type="entry name" value="INTERMEMBRANE PHOSPHOLIPID TRANSPORT SYSTEM BINDING PROTEIN MLAD"/>
    <property type="match status" value="1"/>
</dbReference>
<dbReference type="InterPro" id="IPR030970">
    <property type="entry name" value="ABC_MlaD"/>
</dbReference>
<feature type="region of interest" description="Disordered" evidence="1">
    <location>
        <begin position="148"/>
        <end position="167"/>
    </location>
</feature>
<organism evidence="3 4">
    <name type="scientific">Phaeovulum vinaykumarii</name>
    <dbReference type="NCBI Taxonomy" id="407234"/>
    <lineage>
        <taxon>Bacteria</taxon>
        <taxon>Pseudomonadati</taxon>
        <taxon>Pseudomonadota</taxon>
        <taxon>Alphaproteobacteria</taxon>
        <taxon>Rhodobacterales</taxon>
        <taxon>Paracoccaceae</taxon>
        <taxon>Phaeovulum</taxon>
    </lineage>
</organism>
<dbReference type="AlphaFoldDB" id="A0A1N7LLX0"/>
<keyword evidence="4" id="KW-1185">Reference proteome</keyword>
<dbReference type="OrthoDB" id="7164001at2"/>
<dbReference type="InterPro" id="IPR052336">
    <property type="entry name" value="MlaD_Phospholipid_Transporter"/>
</dbReference>
<accession>A0A1N7LLX0</accession>
<dbReference type="EMBL" id="FTOM01000003">
    <property type="protein sequence ID" value="SIS74807.1"/>
    <property type="molecule type" value="Genomic_DNA"/>
</dbReference>
<name>A0A1N7LLX0_9RHOB</name>
<dbReference type="STRING" id="407234.SAMN05421795_103225"/>
<evidence type="ECO:0000313" key="4">
    <source>
        <dbReference type="Proteomes" id="UP000186098"/>
    </source>
</evidence>
<feature type="domain" description="Mce/MlaD" evidence="2">
    <location>
        <begin position="37"/>
        <end position="114"/>
    </location>
</feature>
<protein>
    <submittedName>
        <fullName evidence="3">Phospholipid/cholesterol/gamma-HCH transport system substrate-binding protein</fullName>
    </submittedName>
</protein>
<gene>
    <name evidence="3" type="ORF">SAMN05421795_103225</name>
</gene>
<sequence>MSENKAEIATGAAVLAVAIGFGAWAMQGQGFGPQAGSYDLRASFRSVEGITIGSDIRIAGVKVGTITDLDLNPQTFFADAKLAIREDVQLPADSAILIQSEGLLGGAYVEIQPGGSFDNLSPGDEIEDTQGAVSMVSLMMKFVDGGSAPPAPAAAPATGDDPLGGAQ</sequence>